<dbReference type="Proteomes" id="UP000238348">
    <property type="component" value="Chromosome"/>
</dbReference>
<reference evidence="1 2" key="1">
    <citation type="submission" date="2015-09" db="EMBL/GenBank/DDBJ databases">
        <title>Sorangium comparison.</title>
        <authorList>
            <person name="Zaburannyi N."/>
            <person name="Bunk B."/>
            <person name="Overmann J."/>
            <person name="Mueller R."/>
        </authorList>
    </citation>
    <scope>NUCLEOTIDE SEQUENCE [LARGE SCALE GENOMIC DNA]</scope>
    <source>
        <strain evidence="1 2">So ce26</strain>
    </source>
</reference>
<evidence type="ECO:0000313" key="2">
    <source>
        <dbReference type="Proteomes" id="UP000238348"/>
    </source>
</evidence>
<proteinExistence type="predicted"/>
<dbReference type="EMBL" id="CP012673">
    <property type="protein sequence ID" value="AUX42601.1"/>
    <property type="molecule type" value="Genomic_DNA"/>
</dbReference>
<dbReference type="AlphaFoldDB" id="A0A2L0ETH5"/>
<organism evidence="1 2">
    <name type="scientific">Sorangium cellulosum</name>
    <name type="common">Polyangium cellulosum</name>
    <dbReference type="NCBI Taxonomy" id="56"/>
    <lineage>
        <taxon>Bacteria</taxon>
        <taxon>Pseudomonadati</taxon>
        <taxon>Myxococcota</taxon>
        <taxon>Polyangia</taxon>
        <taxon>Polyangiales</taxon>
        <taxon>Polyangiaceae</taxon>
        <taxon>Sorangium</taxon>
    </lineage>
</organism>
<accession>A0A2L0ETH5</accession>
<sequence length="155" mass="16921">MIQRERWVGTLELTKGEQPIIAGRLMSREDAERLLGPGWRALRGRRVRVLASLRDHVCEPEAQCLRGGRIPLLENVAAIELCRAADSADSVAQPADVDCPPGAAEVAICDAECESRSKECSERTRDPGALRRCGCAKVSCDQACKSTGEARFLCR</sequence>
<gene>
    <name evidence="1" type="ORF">SOCE26_040340</name>
</gene>
<name>A0A2L0ETH5_SORCE</name>
<protein>
    <submittedName>
        <fullName evidence="1">Uncharacterized protein</fullName>
    </submittedName>
</protein>
<evidence type="ECO:0000313" key="1">
    <source>
        <dbReference type="EMBL" id="AUX42601.1"/>
    </source>
</evidence>